<dbReference type="EMBL" id="QLLG01000168">
    <property type="protein sequence ID" value="RMX67381.1"/>
    <property type="molecule type" value="Genomic_DNA"/>
</dbReference>
<accession>A0A3M6VMV4</accession>
<name>A0A3M6VMV4_9STRA</name>
<feature type="compositionally biased region" description="Basic and acidic residues" evidence="1">
    <location>
        <begin position="69"/>
        <end position="84"/>
    </location>
</feature>
<organism evidence="2 3">
    <name type="scientific">Peronospora effusa</name>
    <dbReference type="NCBI Taxonomy" id="542832"/>
    <lineage>
        <taxon>Eukaryota</taxon>
        <taxon>Sar</taxon>
        <taxon>Stramenopiles</taxon>
        <taxon>Oomycota</taxon>
        <taxon>Peronosporomycetes</taxon>
        <taxon>Peronosporales</taxon>
        <taxon>Peronosporaceae</taxon>
        <taxon>Peronospora</taxon>
    </lineage>
</organism>
<evidence type="ECO:0000313" key="3">
    <source>
        <dbReference type="Proteomes" id="UP000282087"/>
    </source>
</evidence>
<evidence type="ECO:0000313" key="2">
    <source>
        <dbReference type="EMBL" id="RMX67381.1"/>
    </source>
</evidence>
<protein>
    <submittedName>
        <fullName evidence="2">Uncharacterized protein</fullName>
    </submittedName>
</protein>
<keyword evidence="3" id="KW-1185">Reference proteome</keyword>
<dbReference type="AlphaFoldDB" id="A0A3M6VMV4"/>
<comment type="caution">
    <text evidence="2">The sequence shown here is derived from an EMBL/GenBank/DDBJ whole genome shotgun (WGS) entry which is preliminary data.</text>
</comment>
<feature type="compositionally biased region" description="Polar residues" evidence="1">
    <location>
        <begin position="93"/>
        <end position="115"/>
    </location>
</feature>
<sequence>MPPFLVDNRTQTLLFFRLVVTQPGSRRVASAFVKLVAKSQLNLFGLKHRITKKKRWVKAAVVDQRVEVQDRRDQVDQERKEVEAQRPPPAKASTDNRSNQLNPNNPTYTSSRANG</sequence>
<dbReference type="Proteomes" id="UP000282087">
    <property type="component" value="Unassembled WGS sequence"/>
</dbReference>
<evidence type="ECO:0000256" key="1">
    <source>
        <dbReference type="SAM" id="MobiDB-lite"/>
    </source>
</evidence>
<reference evidence="2 3" key="1">
    <citation type="submission" date="2018-06" db="EMBL/GenBank/DDBJ databases">
        <title>Comparative genomics of downy mildews reveals potential adaptations to biotrophy.</title>
        <authorList>
            <person name="Fletcher K."/>
            <person name="Klosterman S.J."/>
            <person name="Derevnina L."/>
            <person name="Martin F."/>
            <person name="Koike S."/>
            <person name="Reyes Chin-Wo S."/>
            <person name="Mou B."/>
            <person name="Michelmore R."/>
        </authorList>
    </citation>
    <scope>NUCLEOTIDE SEQUENCE [LARGE SCALE GENOMIC DNA]</scope>
    <source>
        <strain evidence="2 3">R14</strain>
    </source>
</reference>
<dbReference type="VEuPathDB" id="FungiDB:DD237_008560"/>
<proteinExistence type="predicted"/>
<feature type="region of interest" description="Disordered" evidence="1">
    <location>
        <begin position="69"/>
        <end position="115"/>
    </location>
</feature>
<gene>
    <name evidence="2" type="ORF">DD238_000825</name>
</gene>